<name>A0A0N4TCJ4_BRUPA</name>
<keyword evidence="3" id="KW-1185">Reference proteome</keyword>
<evidence type="ECO:0000256" key="1">
    <source>
        <dbReference type="SAM" id="MobiDB-lite"/>
    </source>
</evidence>
<dbReference type="AlphaFoldDB" id="A0A0N4TCJ4"/>
<proteinExistence type="predicted"/>
<accession>A0A0N4TCJ4</accession>
<protein>
    <submittedName>
        <fullName evidence="4">PAM2 domain-containing protein</fullName>
    </submittedName>
</protein>
<evidence type="ECO:0000313" key="4">
    <source>
        <dbReference type="WBParaSite" id="BPAG_0000593201-mRNA-1"/>
    </source>
</evidence>
<evidence type="ECO:0000313" key="2">
    <source>
        <dbReference type="EMBL" id="VDN87081.1"/>
    </source>
</evidence>
<reference evidence="2 3" key="2">
    <citation type="submission" date="2018-11" db="EMBL/GenBank/DDBJ databases">
        <authorList>
            <consortium name="Pathogen Informatics"/>
        </authorList>
    </citation>
    <scope>NUCLEOTIDE SEQUENCE [LARGE SCALE GENOMIC DNA]</scope>
</reference>
<dbReference type="Proteomes" id="UP000278627">
    <property type="component" value="Unassembled WGS sequence"/>
</dbReference>
<evidence type="ECO:0000313" key="3">
    <source>
        <dbReference type="Proteomes" id="UP000278627"/>
    </source>
</evidence>
<dbReference type="EMBL" id="UZAD01004717">
    <property type="protein sequence ID" value="VDN87081.1"/>
    <property type="molecule type" value="Genomic_DNA"/>
</dbReference>
<feature type="region of interest" description="Disordered" evidence="1">
    <location>
        <begin position="1"/>
        <end position="22"/>
    </location>
</feature>
<gene>
    <name evidence="2" type="ORF">BPAG_LOCUS5895</name>
</gene>
<dbReference type="STRING" id="6280.A0A0N4TCJ4"/>
<dbReference type="WBParaSite" id="BPAG_0000593201-mRNA-1">
    <property type="protein sequence ID" value="BPAG_0000593201-mRNA-1"/>
    <property type="gene ID" value="BPAG_0000593201"/>
</dbReference>
<organism evidence="4">
    <name type="scientific">Brugia pahangi</name>
    <name type="common">Filarial nematode worm</name>
    <dbReference type="NCBI Taxonomy" id="6280"/>
    <lineage>
        <taxon>Eukaryota</taxon>
        <taxon>Metazoa</taxon>
        <taxon>Ecdysozoa</taxon>
        <taxon>Nematoda</taxon>
        <taxon>Chromadorea</taxon>
        <taxon>Rhabditida</taxon>
        <taxon>Spirurina</taxon>
        <taxon>Spiruromorpha</taxon>
        <taxon>Filarioidea</taxon>
        <taxon>Onchocercidae</taxon>
        <taxon>Brugia</taxon>
    </lineage>
</organism>
<sequence length="77" mass="8493">MADERSRRGLNPNAQTFIPNPSARPFVPGQPYVFTTQPPPMYNHPPPPVVQGNYPVYQQYGQMGSTNVAQHIAPSSV</sequence>
<reference evidence="4" key="1">
    <citation type="submission" date="2017-02" db="UniProtKB">
        <authorList>
            <consortium name="WormBaseParasite"/>
        </authorList>
    </citation>
    <scope>IDENTIFICATION</scope>
</reference>